<evidence type="ECO:0000313" key="2">
    <source>
        <dbReference type="EMBL" id="SDW93241.1"/>
    </source>
</evidence>
<accession>A0A1H2XK19</accession>
<feature type="transmembrane region" description="Helical" evidence="1">
    <location>
        <begin position="109"/>
        <end position="131"/>
    </location>
</feature>
<keyword evidence="1" id="KW-1133">Transmembrane helix</keyword>
<proteinExistence type="predicted"/>
<sequence length="176" mass="18917">MKHEPTLPPPPRRLKLGALATLALFVLLVAINQALTTTLAPKGIVSLQLAADAERTLAILASWGESGLLWAQASLWLDFLFIGAFVVTLILLTNYLLEDRPGVRERKIGHWIRAAFIGAGVSDITENALLLNNLSAPTDAISVTASVCALIKFTCLILGAAGLVIIRAERRHPLHS</sequence>
<dbReference type="RefSeq" id="WP_175528318.1">
    <property type="nucleotide sequence ID" value="NZ_FNNE01000005.1"/>
</dbReference>
<organism evidence="2 3">
    <name type="scientific">Marinobacter mobilis</name>
    <dbReference type="NCBI Taxonomy" id="488533"/>
    <lineage>
        <taxon>Bacteria</taxon>
        <taxon>Pseudomonadati</taxon>
        <taxon>Pseudomonadota</taxon>
        <taxon>Gammaproteobacteria</taxon>
        <taxon>Pseudomonadales</taxon>
        <taxon>Marinobacteraceae</taxon>
        <taxon>Marinobacter</taxon>
    </lineage>
</organism>
<feature type="transmembrane region" description="Helical" evidence="1">
    <location>
        <begin position="75"/>
        <end position="97"/>
    </location>
</feature>
<dbReference type="AlphaFoldDB" id="A0A1H2XK19"/>
<protein>
    <submittedName>
        <fullName evidence="2">Uncharacterized protein</fullName>
    </submittedName>
</protein>
<keyword evidence="1" id="KW-0812">Transmembrane</keyword>
<dbReference type="STRING" id="488533.SAMN04487960_10580"/>
<evidence type="ECO:0000313" key="3">
    <source>
        <dbReference type="Proteomes" id="UP000199675"/>
    </source>
</evidence>
<evidence type="ECO:0000256" key="1">
    <source>
        <dbReference type="SAM" id="Phobius"/>
    </source>
</evidence>
<name>A0A1H2XK19_9GAMM</name>
<keyword evidence="1" id="KW-0472">Membrane</keyword>
<reference evidence="2 3" key="1">
    <citation type="submission" date="2016-10" db="EMBL/GenBank/DDBJ databases">
        <authorList>
            <person name="de Groot N.N."/>
        </authorList>
    </citation>
    <scope>NUCLEOTIDE SEQUENCE [LARGE SCALE GENOMIC DNA]</scope>
    <source>
        <strain evidence="2 3">CGMCC 1.7059</strain>
    </source>
</reference>
<feature type="transmembrane region" description="Helical" evidence="1">
    <location>
        <begin position="143"/>
        <end position="166"/>
    </location>
</feature>
<dbReference type="EMBL" id="FNNE01000005">
    <property type="protein sequence ID" value="SDW93241.1"/>
    <property type="molecule type" value="Genomic_DNA"/>
</dbReference>
<keyword evidence="3" id="KW-1185">Reference proteome</keyword>
<dbReference type="Proteomes" id="UP000199675">
    <property type="component" value="Unassembled WGS sequence"/>
</dbReference>
<gene>
    <name evidence="2" type="ORF">SAMN04487960_10580</name>
</gene>